<dbReference type="InterPro" id="IPR053144">
    <property type="entry name" value="Acetyltransferase_Butenolide"/>
</dbReference>
<proteinExistence type="predicted"/>
<sequence>MEIVNGEYIFTDNVDKIKLEEVCNLLRQSHWAKNRPAEVIAKTIKHSLCFAIYHNDIQIGFARVVSDYAVYSLILDVIIDEKYRRRGLGKKLIEFIDKYPAIKDTSKFLWTKYAEKVYLKCGFKEEDCYKYMFNRPLSL</sequence>
<dbReference type="InterPro" id="IPR000182">
    <property type="entry name" value="GNAT_dom"/>
</dbReference>
<dbReference type="RefSeq" id="WP_063600691.1">
    <property type="nucleotide sequence ID" value="NZ_LITQ01000010.1"/>
</dbReference>
<name>A0A162LI00_9CLOT</name>
<dbReference type="CDD" id="cd04301">
    <property type="entry name" value="NAT_SF"/>
    <property type="match status" value="1"/>
</dbReference>
<keyword evidence="5" id="KW-1185">Reference proteome</keyword>
<dbReference type="GO" id="GO:0016747">
    <property type="term" value="F:acyltransferase activity, transferring groups other than amino-acyl groups"/>
    <property type="evidence" value="ECO:0007669"/>
    <property type="project" value="InterPro"/>
</dbReference>
<dbReference type="PROSITE" id="PS51186">
    <property type="entry name" value="GNAT"/>
    <property type="match status" value="1"/>
</dbReference>
<evidence type="ECO:0000313" key="5">
    <source>
        <dbReference type="Proteomes" id="UP000093694"/>
    </source>
</evidence>
<reference evidence="2 4" key="1">
    <citation type="journal article" date="2015" name="Biotechnol. Bioeng.">
        <title>Genome sequence and phenotypic characterization of Caulobacter segnis.</title>
        <authorList>
            <person name="Patel S."/>
            <person name="Fletcher B."/>
            <person name="Scott D.C."/>
            <person name="Ely B."/>
        </authorList>
    </citation>
    <scope>NUCLEOTIDE SEQUENCE [LARGE SCALE GENOMIC DNA]</scope>
    <source>
        <strain evidence="2 4">PS02</strain>
    </source>
</reference>
<reference evidence="3 5" key="2">
    <citation type="journal article" date="2016" name="Front. Microbiol.">
        <title>Industrial Acetogenic Biocatalysts: A Comparative Metabolic and Genomic Analysis.</title>
        <authorList>
            <person name="Bengelsdorf F."/>
            <person name="Poehlein A."/>
            <person name="Sonja S."/>
            <person name="Erz C."/>
            <person name="Hummel T."/>
            <person name="Hoffmeister S."/>
            <person name="Daniel R."/>
            <person name="Durre P."/>
        </authorList>
    </citation>
    <scope>NUCLEOTIDE SEQUENCE [LARGE SCALE GENOMIC DNA]</scope>
    <source>
        <strain evidence="3 5">PTA-10522</strain>
    </source>
</reference>
<dbReference type="InterPro" id="IPR016181">
    <property type="entry name" value="Acyl_CoA_acyltransferase"/>
</dbReference>
<evidence type="ECO:0000313" key="2">
    <source>
        <dbReference type="EMBL" id="OAA93766.1"/>
    </source>
</evidence>
<comment type="caution">
    <text evidence="2">The sequence shown here is derived from an EMBL/GenBank/DDBJ whole genome shotgun (WGS) entry which is preliminary data.</text>
</comment>
<protein>
    <recommendedName>
        <fullName evidence="1">N-acetyltransferase domain-containing protein</fullName>
    </recommendedName>
</protein>
<dbReference type="PANTHER" id="PTHR43233">
    <property type="entry name" value="FAMILY N-ACETYLTRANSFERASE, PUTATIVE (AFU_ORTHOLOGUE AFUA_6G03350)-RELATED"/>
    <property type="match status" value="1"/>
</dbReference>
<organism evidence="2 4">
    <name type="scientific">Clostridium coskatii</name>
    <dbReference type="NCBI Taxonomy" id="1705578"/>
    <lineage>
        <taxon>Bacteria</taxon>
        <taxon>Bacillati</taxon>
        <taxon>Bacillota</taxon>
        <taxon>Clostridia</taxon>
        <taxon>Eubacteriales</taxon>
        <taxon>Clostridiaceae</taxon>
        <taxon>Clostridium</taxon>
    </lineage>
</organism>
<dbReference type="Proteomes" id="UP000077384">
    <property type="component" value="Unassembled WGS sequence"/>
</dbReference>
<gene>
    <name evidence="3" type="ORF">CLCOS_11450</name>
    <name evidence="2" type="ORF">WX73_03988</name>
</gene>
<dbReference type="Pfam" id="PF13508">
    <property type="entry name" value="Acetyltransf_7"/>
    <property type="match status" value="1"/>
</dbReference>
<evidence type="ECO:0000313" key="4">
    <source>
        <dbReference type="Proteomes" id="UP000077384"/>
    </source>
</evidence>
<dbReference type="Proteomes" id="UP000093694">
    <property type="component" value="Unassembled WGS sequence"/>
</dbReference>
<dbReference type="PANTHER" id="PTHR43233:SF1">
    <property type="entry name" value="FAMILY N-ACETYLTRANSFERASE, PUTATIVE (AFU_ORTHOLOGUE AFUA_6G03350)-RELATED"/>
    <property type="match status" value="1"/>
</dbReference>
<dbReference type="SUPFAM" id="SSF55729">
    <property type="entry name" value="Acyl-CoA N-acyltransferases (Nat)"/>
    <property type="match status" value="1"/>
</dbReference>
<dbReference type="EMBL" id="LITQ01000010">
    <property type="protein sequence ID" value="OAA93766.1"/>
    <property type="molecule type" value="Genomic_DNA"/>
</dbReference>
<dbReference type="EMBL" id="LROR01000035">
    <property type="protein sequence ID" value="OBR96056.1"/>
    <property type="molecule type" value="Genomic_DNA"/>
</dbReference>
<accession>A0A162LI00</accession>
<dbReference type="Gene3D" id="3.40.630.30">
    <property type="match status" value="1"/>
</dbReference>
<evidence type="ECO:0000313" key="3">
    <source>
        <dbReference type="EMBL" id="OBR96056.1"/>
    </source>
</evidence>
<dbReference type="AlphaFoldDB" id="A0A162LI00"/>
<feature type="domain" description="N-acetyltransferase" evidence="1">
    <location>
        <begin position="9"/>
        <end position="139"/>
    </location>
</feature>
<dbReference type="PATRIC" id="fig|1705578.3.peg.4081"/>
<evidence type="ECO:0000259" key="1">
    <source>
        <dbReference type="PROSITE" id="PS51186"/>
    </source>
</evidence>